<evidence type="ECO:0000256" key="3">
    <source>
        <dbReference type="ARBA" id="ARBA00010617"/>
    </source>
</evidence>
<dbReference type="GO" id="GO:0004497">
    <property type="term" value="F:monooxygenase activity"/>
    <property type="evidence" value="ECO:0007669"/>
    <property type="project" value="UniProtKB-KW"/>
</dbReference>
<dbReference type="EMBL" id="JH711596">
    <property type="protein sequence ID" value="EIW74019.1"/>
    <property type="molecule type" value="Genomic_DNA"/>
</dbReference>
<evidence type="ECO:0000313" key="11">
    <source>
        <dbReference type="EMBL" id="EIW74019.1"/>
    </source>
</evidence>
<keyword evidence="12" id="KW-1185">Reference proteome</keyword>
<dbReference type="RefSeq" id="XP_007775843.1">
    <property type="nucleotide sequence ID" value="XM_007777653.1"/>
</dbReference>
<dbReference type="GeneID" id="19204306"/>
<name>R7SG06_CONPW</name>
<dbReference type="PANTHER" id="PTHR46300">
    <property type="entry name" value="P450, PUTATIVE (EUROFUNG)-RELATED-RELATED"/>
    <property type="match status" value="1"/>
</dbReference>
<keyword evidence="6 10" id="KW-0560">Oxidoreductase</keyword>
<comment type="pathway">
    <text evidence="2">Secondary metabolite biosynthesis.</text>
</comment>
<keyword evidence="8 10" id="KW-0503">Monooxygenase</keyword>
<evidence type="ECO:0000256" key="5">
    <source>
        <dbReference type="ARBA" id="ARBA00022723"/>
    </source>
</evidence>
<dbReference type="SUPFAM" id="SSF48264">
    <property type="entry name" value="Cytochrome P450"/>
    <property type="match status" value="1"/>
</dbReference>
<evidence type="ECO:0000256" key="8">
    <source>
        <dbReference type="ARBA" id="ARBA00023033"/>
    </source>
</evidence>
<evidence type="ECO:0000256" key="6">
    <source>
        <dbReference type="ARBA" id="ARBA00023002"/>
    </source>
</evidence>
<dbReference type="InterPro" id="IPR036396">
    <property type="entry name" value="Cyt_P450_sf"/>
</dbReference>
<reference evidence="12" key="1">
    <citation type="journal article" date="2012" name="Science">
        <title>The Paleozoic origin of enzymatic lignin decomposition reconstructed from 31 fungal genomes.</title>
        <authorList>
            <person name="Floudas D."/>
            <person name="Binder M."/>
            <person name="Riley R."/>
            <person name="Barry K."/>
            <person name="Blanchette R.A."/>
            <person name="Henrissat B."/>
            <person name="Martinez A.T."/>
            <person name="Otillar R."/>
            <person name="Spatafora J.W."/>
            <person name="Yadav J.S."/>
            <person name="Aerts A."/>
            <person name="Benoit I."/>
            <person name="Boyd A."/>
            <person name="Carlson A."/>
            <person name="Copeland A."/>
            <person name="Coutinho P.M."/>
            <person name="de Vries R.P."/>
            <person name="Ferreira P."/>
            <person name="Findley K."/>
            <person name="Foster B."/>
            <person name="Gaskell J."/>
            <person name="Glotzer D."/>
            <person name="Gorecki P."/>
            <person name="Heitman J."/>
            <person name="Hesse C."/>
            <person name="Hori C."/>
            <person name="Igarashi K."/>
            <person name="Jurgens J.A."/>
            <person name="Kallen N."/>
            <person name="Kersten P."/>
            <person name="Kohler A."/>
            <person name="Kuees U."/>
            <person name="Kumar T.K.A."/>
            <person name="Kuo A."/>
            <person name="LaButti K."/>
            <person name="Larrondo L.F."/>
            <person name="Lindquist E."/>
            <person name="Ling A."/>
            <person name="Lombard V."/>
            <person name="Lucas S."/>
            <person name="Lundell T."/>
            <person name="Martin R."/>
            <person name="McLaughlin D.J."/>
            <person name="Morgenstern I."/>
            <person name="Morin E."/>
            <person name="Murat C."/>
            <person name="Nagy L.G."/>
            <person name="Nolan M."/>
            <person name="Ohm R.A."/>
            <person name="Patyshakuliyeva A."/>
            <person name="Rokas A."/>
            <person name="Ruiz-Duenas F.J."/>
            <person name="Sabat G."/>
            <person name="Salamov A."/>
            <person name="Samejima M."/>
            <person name="Schmutz J."/>
            <person name="Slot J.C."/>
            <person name="St John F."/>
            <person name="Stenlid J."/>
            <person name="Sun H."/>
            <person name="Sun S."/>
            <person name="Syed K."/>
            <person name="Tsang A."/>
            <person name="Wiebenga A."/>
            <person name="Young D."/>
            <person name="Pisabarro A."/>
            <person name="Eastwood D.C."/>
            <person name="Martin F."/>
            <person name="Cullen D."/>
            <person name="Grigoriev I.V."/>
            <person name="Hibbett D.S."/>
        </authorList>
    </citation>
    <scope>NUCLEOTIDE SEQUENCE [LARGE SCALE GENOMIC DNA]</scope>
    <source>
        <strain evidence="12">RWD-64-598 SS2</strain>
    </source>
</reference>
<dbReference type="Pfam" id="PF00067">
    <property type="entry name" value="p450"/>
    <property type="match status" value="2"/>
</dbReference>
<dbReference type="Proteomes" id="UP000053558">
    <property type="component" value="Unassembled WGS sequence"/>
</dbReference>
<organism evidence="11 12">
    <name type="scientific">Coniophora puteana (strain RWD-64-598)</name>
    <name type="common">Brown rot fungus</name>
    <dbReference type="NCBI Taxonomy" id="741705"/>
    <lineage>
        <taxon>Eukaryota</taxon>
        <taxon>Fungi</taxon>
        <taxon>Dikarya</taxon>
        <taxon>Basidiomycota</taxon>
        <taxon>Agaricomycotina</taxon>
        <taxon>Agaricomycetes</taxon>
        <taxon>Agaricomycetidae</taxon>
        <taxon>Boletales</taxon>
        <taxon>Coniophorineae</taxon>
        <taxon>Coniophoraceae</taxon>
        <taxon>Coniophora</taxon>
    </lineage>
</organism>
<dbReference type="InterPro" id="IPR001128">
    <property type="entry name" value="Cyt_P450"/>
</dbReference>
<dbReference type="InterPro" id="IPR050364">
    <property type="entry name" value="Cytochrome_P450_fung"/>
</dbReference>
<dbReference type="eggNOG" id="KOG0156">
    <property type="taxonomic scope" value="Eukaryota"/>
</dbReference>
<evidence type="ECO:0000256" key="7">
    <source>
        <dbReference type="ARBA" id="ARBA00023004"/>
    </source>
</evidence>
<proteinExistence type="inferred from homology"/>
<feature type="binding site" description="axial binding residue" evidence="9">
    <location>
        <position position="355"/>
    </location>
    <ligand>
        <name>heme</name>
        <dbReference type="ChEBI" id="CHEBI:30413"/>
    </ligand>
    <ligandPart>
        <name>Fe</name>
        <dbReference type="ChEBI" id="CHEBI:18248"/>
    </ligandPart>
</feature>
<dbReference type="Gene3D" id="1.10.630.10">
    <property type="entry name" value="Cytochrome P450"/>
    <property type="match status" value="2"/>
</dbReference>
<keyword evidence="7 9" id="KW-0408">Iron</keyword>
<dbReference type="InterPro" id="IPR002401">
    <property type="entry name" value="Cyt_P450_E_grp-I"/>
</dbReference>
<keyword evidence="4 9" id="KW-0349">Heme</keyword>
<keyword evidence="5 9" id="KW-0479">Metal-binding</keyword>
<evidence type="ECO:0000256" key="2">
    <source>
        <dbReference type="ARBA" id="ARBA00005179"/>
    </source>
</evidence>
<evidence type="ECO:0000256" key="9">
    <source>
        <dbReference type="PIRSR" id="PIRSR602401-1"/>
    </source>
</evidence>
<gene>
    <name evidence="11" type="ORF">CONPUDRAFT_160511</name>
</gene>
<dbReference type="GO" id="GO:0016705">
    <property type="term" value="F:oxidoreductase activity, acting on paired donors, with incorporation or reduction of molecular oxygen"/>
    <property type="evidence" value="ECO:0007669"/>
    <property type="project" value="InterPro"/>
</dbReference>
<dbReference type="PRINTS" id="PR00463">
    <property type="entry name" value="EP450I"/>
</dbReference>
<evidence type="ECO:0000256" key="1">
    <source>
        <dbReference type="ARBA" id="ARBA00001971"/>
    </source>
</evidence>
<comment type="similarity">
    <text evidence="3 10">Belongs to the cytochrome P450 family.</text>
</comment>
<dbReference type="GO" id="GO:0020037">
    <property type="term" value="F:heme binding"/>
    <property type="evidence" value="ECO:0007669"/>
    <property type="project" value="InterPro"/>
</dbReference>
<dbReference type="GO" id="GO:0005506">
    <property type="term" value="F:iron ion binding"/>
    <property type="evidence" value="ECO:0007669"/>
    <property type="project" value="InterPro"/>
</dbReference>
<evidence type="ECO:0000256" key="4">
    <source>
        <dbReference type="ARBA" id="ARBA00022617"/>
    </source>
</evidence>
<comment type="cofactor">
    <cofactor evidence="1 9">
        <name>heme</name>
        <dbReference type="ChEBI" id="CHEBI:30413"/>
    </cofactor>
</comment>
<dbReference type="OrthoDB" id="1055148at2759"/>
<sequence length="401" mass="45345">MSLISFSALAAFIAGSLLGVAKIRRKRSDKQLPLPPGPRELPFIGNMHQLNSKRPWLTCMEWKKTYGDIVYLRILGQDAIVLNSQQVADDLLKNRSSNYSDRQDITPVFDAYGLWLNTAALKRGKTWRAHRRILNQTLGSDAVTAYRPIQLRKAQELVGEFAREPEAWWDHIRRFSTSVILGVVYDHTPGSNAQDDPVLRTFATATEMMSKILSTQIVLLLSMFPFREYCLWLPGRRFNAARFRERVTQLFELPLKMLEDKLVTGQANHCVASHALLHFRNTDKVENFEDLIKGACGLAYLGEALNVIHSNRAISHNPDKYPSPFSFSPSRFLDVDGSLLNNEPDYVFGFGRRICPGRHLAKNSLWSAIVRILAAFHVEKAHDAAGNAIEPDPEWTDGVTT</sequence>
<dbReference type="KEGG" id="cput:CONPUDRAFT_160511"/>
<dbReference type="InterPro" id="IPR017972">
    <property type="entry name" value="Cyt_P450_CS"/>
</dbReference>
<protein>
    <submittedName>
        <fullName evidence="11">Cytochrome P450</fullName>
    </submittedName>
</protein>
<evidence type="ECO:0000313" key="12">
    <source>
        <dbReference type="Proteomes" id="UP000053558"/>
    </source>
</evidence>
<dbReference type="PANTHER" id="PTHR46300:SF7">
    <property type="entry name" value="P450, PUTATIVE (EUROFUNG)-RELATED"/>
    <property type="match status" value="1"/>
</dbReference>
<evidence type="ECO:0000256" key="10">
    <source>
        <dbReference type="RuleBase" id="RU000461"/>
    </source>
</evidence>
<accession>R7SG06</accession>
<dbReference type="PROSITE" id="PS00086">
    <property type="entry name" value="CYTOCHROME_P450"/>
    <property type="match status" value="1"/>
</dbReference>
<dbReference type="AlphaFoldDB" id="R7SG06"/>